<dbReference type="HOGENOM" id="CLU_012153_10_0_2"/>
<evidence type="ECO:0000259" key="3">
    <source>
        <dbReference type="Pfam" id="PF01494"/>
    </source>
</evidence>
<sequence>MQVTVVGGGPAGLYASLLLKKEYPNWEISVSERDPADNTYGWGVVFSDATLSNLKEADTESHERITDAFVRWDPIDVHLKGESIRCGGHTFAGIMRADLLTILQERCRAVGVDLNHDVAIDDPEALEAESDLLIGADGLNSTVRETYEDAFAPSVSSGSAKFAWFGTEKPFDVFTFIFRANEHGLWRVHAYPGRMSTFIVECTEETWDAAGMDEKDEADAIAYLEDLFSDHLDGYDLQSKLYAWRNFPVVECGSWSKRDEVVLLGDAAHTAHFSIGSGTKLALEDAISLLEGFREHGTDVRSALNHYEKERRPRVEGLQAAAERSQSYFENVERYWDLPPEQFAYNLLTRSGRISYDSLKQRDVGYADAYDRWFEAQASVGEGGATTPSDGIEPLAASRPLNQPLTLRETTVDNRLTVTRPPSNGSTDGVPGAAYLDDLRERARGGPGLLLTDPVAVSPDGRITPGTPGLYEDAHVDAWGAFVDEVHAETDTAVGLQLVHAGRRGATRHREYGLDRPLSPEERWELYAPSANPYVPGGPTPTAMDADDCDRIRERFVGAAERAANAGFDYLQLHAGHGYLLSSFLSPLTNDRADEYGGSLEARMRYPLSVFDAVRDAWPDGRPLGAALQATDWNLSGLKTRDSLQVAHEFADRDCDLLSIVAGQATVRERPRYDPTVLADFTETYRNETGVPALSTNYVTTYDEVNTLVGAGRADLCTYRS</sequence>
<dbReference type="InterPro" id="IPR044152">
    <property type="entry name" value="YqjM-like"/>
</dbReference>
<gene>
    <name evidence="4" type="ordered locus">Halru_2531</name>
</gene>
<evidence type="ECO:0000259" key="2">
    <source>
        <dbReference type="Pfam" id="PF00724"/>
    </source>
</evidence>
<proteinExistence type="predicted"/>
<dbReference type="GO" id="GO:0050661">
    <property type="term" value="F:NADP binding"/>
    <property type="evidence" value="ECO:0007669"/>
    <property type="project" value="InterPro"/>
</dbReference>
<dbReference type="RefSeq" id="WP_015301714.1">
    <property type="nucleotide sequence ID" value="NC_019964.1"/>
</dbReference>
<name>L0IGJ6_HALRX</name>
<dbReference type="eggNOG" id="arCOG00570">
    <property type="taxonomic scope" value="Archaea"/>
</dbReference>
<dbReference type="InterPro" id="IPR013785">
    <property type="entry name" value="Aldolase_TIM"/>
</dbReference>
<feature type="domain" description="FAD-binding" evidence="3">
    <location>
        <begin position="2"/>
        <end position="318"/>
    </location>
</feature>
<dbReference type="AlphaFoldDB" id="L0IGJ6"/>
<dbReference type="Gene3D" id="3.30.9.20">
    <property type="match status" value="1"/>
</dbReference>
<dbReference type="KEGG" id="hru:Halru_2531"/>
<accession>L0IGJ6</accession>
<dbReference type="SUPFAM" id="SSF51905">
    <property type="entry name" value="FAD/NAD(P)-binding domain"/>
    <property type="match status" value="1"/>
</dbReference>
<dbReference type="GO" id="GO:0003959">
    <property type="term" value="F:NADPH dehydrogenase activity"/>
    <property type="evidence" value="ECO:0007669"/>
    <property type="project" value="InterPro"/>
</dbReference>
<evidence type="ECO:0000313" key="4">
    <source>
        <dbReference type="EMBL" id="AGB17112.1"/>
    </source>
</evidence>
<dbReference type="GO" id="GO:0010181">
    <property type="term" value="F:FMN binding"/>
    <property type="evidence" value="ECO:0007669"/>
    <property type="project" value="InterPro"/>
</dbReference>
<dbReference type="Pfam" id="PF01494">
    <property type="entry name" value="FAD_binding_3"/>
    <property type="match status" value="1"/>
</dbReference>
<dbReference type="InterPro" id="IPR002938">
    <property type="entry name" value="FAD-bd"/>
</dbReference>
<organism evidence="4 5">
    <name type="scientific">Halovivax ruber (strain DSM 18193 / JCM 13892 / XH-70)</name>
    <dbReference type="NCBI Taxonomy" id="797302"/>
    <lineage>
        <taxon>Archaea</taxon>
        <taxon>Methanobacteriati</taxon>
        <taxon>Methanobacteriota</taxon>
        <taxon>Stenosarchaea group</taxon>
        <taxon>Halobacteria</taxon>
        <taxon>Halobacteriales</taxon>
        <taxon>Natrialbaceae</taxon>
        <taxon>Halovivax</taxon>
    </lineage>
</organism>
<dbReference type="OrthoDB" id="122964at2157"/>
<dbReference type="Pfam" id="PF00724">
    <property type="entry name" value="Oxidored_FMN"/>
    <property type="match status" value="1"/>
</dbReference>
<dbReference type="Proteomes" id="UP000010846">
    <property type="component" value="Chromosome"/>
</dbReference>
<dbReference type="STRING" id="797302.Halru_2531"/>
<reference evidence="4" key="1">
    <citation type="submission" date="2011-09" db="EMBL/GenBank/DDBJ databases">
        <title>Complete sequence of Halovivax ruber XH-70.</title>
        <authorList>
            <consortium name="US DOE Joint Genome Institute"/>
            <person name="Lucas S."/>
            <person name="Han J."/>
            <person name="Lapidus A."/>
            <person name="Cheng J.-F."/>
            <person name="Goodwin L."/>
            <person name="Pitluck S."/>
            <person name="Peters L."/>
            <person name="Mikhailova N."/>
            <person name="Davenport K."/>
            <person name="Detter J.C."/>
            <person name="Han C."/>
            <person name="Tapia R."/>
            <person name="Land M."/>
            <person name="Hauser L."/>
            <person name="Kyrpides N."/>
            <person name="Ivanova N."/>
            <person name="Pagani I."/>
            <person name="Sproer C."/>
            <person name="Anderson I."/>
            <person name="Woyke T."/>
        </authorList>
    </citation>
    <scope>NUCLEOTIDE SEQUENCE</scope>
    <source>
        <strain evidence="4">XH-70</strain>
    </source>
</reference>
<evidence type="ECO:0000256" key="1">
    <source>
        <dbReference type="SAM" id="MobiDB-lite"/>
    </source>
</evidence>
<dbReference type="PRINTS" id="PR00420">
    <property type="entry name" value="RNGMNOXGNASE"/>
</dbReference>
<dbReference type="InterPro" id="IPR036188">
    <property type="entry name" value="FAD/NAD-bd_sf"/>
</dbReference>
<dbReference type="SUPFAM" id="SSF51395">
    <property type="entry name" value="FMN-linked oxidoreductases"/>
    <property type="match status" value="1"/>
</dbReference>
<feature type="region of interest" description="Disordered" evidence="1">
    <location>
        <begin position="381"/>
        <end position="402"/>
    </location>
</feature>
<dbReference type="GO" id="GO:0071949">
    <property type="term" value="F:FAD binding"/>
    <property type="evidence" value="ECO:0007669"/>
    <property type="project" value="InterPro"/>
</dbReference>
<feature type="domain" description="NADH:flavin oxidoreductase/NADH oxidase N-terminal" evidence="2">
    <location>
        <begin position="401"/>
        <end position="717"/>
    </location>
</feature>
<dbReference type="Gene3D" id="3.50.50.60">
    <property type="entry name" value="FAD/NAD(P)-binding domain"/>
    <property type="match status" value="1"/>
</dbReference>
<dbReference type="PANTHER" id="PTHR43303:SF3">
    <property type="entry name" value="BLR3436 PROTEIN"/>
    <property type="match status" value="1"/>
</dbReference>
<dbReference type="GeneID" id="14377039"/>
<dbReference type="PANTHER" id="PTHR43303">
    <property type="entry name" value="NADPH DEHYDROGENASE C23G7.10C-RELATED"/>
    <property type="match status" value="1"/>
</dbReference>
<keyword evidence="5" id="KW-1185">Reference proteome</keyword>
<protein>
    <submittedName>
        <fullName evidence="4">NADH:flavin oxidoreductase</fullName>
    </submittedName>
</protein>
<dbReference type="EMBL" id="CP003050">
    <property type="protein sequence ID" value="AGB17112.1"/>
    <property type="molecule type" value="Genomic_DNA"/>
</dbReference>
<dbReference type="eggNOG" id="arCOG00615">
    <property type="taxonomic scope" value="Archaea"/>
</dbReference>
<dbReference type="InterPro" id="IPR001155">
    <property type="entry name" value="OxRdtase_FMN_N"/>
</dbReference>
<evidence type="ECO:0000313" key="5">
    <source>
        <dbReference type="Proteomes" id="UP000010846"/>
    </source>
</evidence>
<dbReference type="Gene3D" id="3.20.20.70">
    <property type="entry name" value="Aldolase class I"/>
    <property type="match status" value="1"/>
</dbReference>